<dbReference type="GO" id="GO:0005506">
    <property type="term" value="F:iron ion binding"/>
    <property type="evidence" value="ECO:0007669"/>
    <property type="project" value="InterPro"/>
</dbReference>
<dbReference type="GO" id="GO:0071949">
    <property type="term" value="F:FAD binding"/>
    <property type="evidence" value="ECO:0007669"/>
    <property type="project" value="InterPro"/>
</dbReference>
<dbReference type="InterPro" id="IPR002888">
    <property type="entry name" value="2Fe-2S-bd"/>
</dbReference>
<dbReference type="PANTHER" id="PTHR45444">
    <property type="entry name" value="XANTHINE DEHYDROGENASE"/>
    <property type="match status" value="1"/>
</dbReference>
<evidence type="ECO:0000256" key="4">
    <source>
        <dbReference type="ARBA" id="ARBA00023002"/>
    </source>
</evidence>
<accession>A0A4R6EDC1</accession>
<evidence type="ECO:0000256" key="5">
    <source>
        <dbReference type="ARBA" id="ARBA00023004"/>
    </source>
</evidence>
<dbReference type="Gene3D" id="3.30.465.10">
    <property type="match status" value="1"/>
</dbReference>
<evidence type="ECO:0000259" key="7">
    <source>
        <dbReference type="PROSITE" id="PS51387"/>
    </source>
</evidence>
<dbReference type="GO" id="GO:0051537">
    <property type="term" value="F:2 iron, 2 sulfur cluster binding"/>
    <property type="evidence" value="ECO:0007669"/>
    <property type="project" value="InterPro"/>
</dbReference>
<sequence>MSQTIRFLLDGREVQVTGLPPTTTLLDWLREHAGRSGTKEGCAEGDCGACTVVLADAHEGRLRWQAINACIRFLPTVHGKALFTVESLRAADGALHPAQRAMVDCHGSQCGFCTPGFVMSLFGLYQTQAQPDDSALADALSGNLCRCTGYRPILAAGRQMYALPAPQSTHLPPPAWRDDPAAEADLLARLAALDDGAALRIDHPAGHYLAPRSAADFARQYAEAPHATILAGGTDVGLWVTKQLKPLPLLLHTGAVREFAHVGEYQDARGTWLEIGAAVSLEAAFAALLREYPEATELYRRFASRPIRNSGTLCGNVANGSPIGDSMPALIAVGAEVVLRRGEQLRSLPLEALYLDYRKKDLAAGEFVQAVRIPRRPAQPGFVFRAWKIAKRHDQDISAVFAGFALRLEDGIVADARLAYGGMAGIPRRAAGAEAALRGRALDAATVAGARAALANDFQPLSDMRATAGYRLQVAQNLLTRLQLELQGQFPTRIHDEESRRAAV</sequence>
<dbReference type="InterPro" id="IPR036318">
    <property type="entry name" value="FAD-bd_PCMH-like_sf"/>
</dbReference>
<dbReference type="CDD" id="cd00207">
    <property type="entry name" value="fer2"/>
    <property type="match status" value="1"/>
</dbReference>
<dbReference type="InterPro" id="IPR012175">
    <property type="entry name" value="Xanth_DH_ssu_bac"/>
</dbReference>
<dbReference type="SMART" id="SM01092">
    <property type="entry name" value="CO_deh_flav_C"/>
    <property type="match status" value="1"/>
</dbReference>
<evidence type="ECO:0000313" key="8">
    <source>
        <dbReference type="EMBL" id="TDN56177.1"/>
    </source>
</evidence>
<evidence type="ECO:0000259" key="6">
    <source>
        <dbReference type="PROSITE" id="PS51085"/>
    </source>
</evidence>
<dbReference type="Pfam" id="PF01799">
    <property type="entry name" value="Fer2_2"/>
    <property type="match status" value="1"/>
</dbReference>
<dbReference type="SUPFAM" id="SSF54292">
    <property type="entry name" value="2Fe-2S ferredoxin-like"/>
    <property type="match status" value="1"/>
</dbReference>
<dbReference type="InterPro" id="IPR005107">
    <property type="entry name" value="CO_DH_flav_C"/>
</dbReference>
<dbReference type="NCBIfam" id="TIGR02963">
    <property type="entry name" value="xanthine_xdhA"/>
    <property type="match status" value="1"/>
</dbReference>
<dbReference type="Gene3D" id="3.10.20.30">
    <property type="match status" value="1"/>
</dbReference>
<dbReference type="Gene3D" id="3.30.43.10">
    <property type="entry name" value="Uridine Diphospho-n-acetylenolpyruvylglucosamine Reductase, domain 2"/>
    <property type="match status" value="1"/>
</dbReference>
<evidence type="ECO:0000256" key="3">
    <source>
        <dbReference type="ARBA" id="ARBA00022827"/>
    </source>
</evidence>
<reference evidence="8 9" key="1">
    <citation type="submission" date="2019-03" db="EMBL/GenBank/DDBJ databases">
        <title>Genomic Encyclopedia of Type Strains, Phase IV (KMG-IV): sequencing the most valuable type-strain genomes for metagenomic binning, comparative biology and taxonomic classification.</title>
        <authorList>
            <person name="Goeker M."/>
        </authorList>
    </citation>
    <scope>NUCLEOTIDE SEQUENCE [LARGE SCALE GENOMIC DNA]</scope>
    <source>
        <strain evidence="8 9">DSM 12121</strain>
    </source>
</reference>
<dbReference type="Pfam" id="PF00111">
    <property type="entry name" value="Fer2"/>
    <property type="match status" value="1"/>
</dbReference>
<dbReference type="InterPro" id="IPR036010">
    <property type="entry name" value="2Fe-2S_ferredoxin-like_sf"/>
</dbReference>
<dbReference type="InterPro" id="IPR016208">
    <property type="entry name" value="Ald_Oxase/xanthine_DH-like"/>
</dbReference>
<feature type="domain" description="2Fe-2S ferredoxin-type" evidence="6">
    <location>
        <begin position="3"/>
        <end position="88"/>
    </location>
</feature>
<dbReference type="InterPro" id="IPR001041">
    <property type="entry name" value="2Fe-2S_ferredoxin-type"/>
</dbReference>
<dbReference type="InterPro" id="IPR006058">
    <property type="entry name" value="2Fe2S_fd_BS"/>
</dbReference>
<keyword evidence="1" id="KW-0285">Flavoprotein</keyword>
<keyword evidence="9" id="KW-1185">Reference proteome</keyword>
<dbReference type="InterPro" id="IPR014307">
    <property type="entry name" value="Xanthine_DH_ssu"/>
</dbReference>
<proteinExistence type="predicted"/>
<gene>
    <name evidence="8" type="ORF">C7389_102112</name>
</gene>
<dbReference type="PROSITE" id="PS51085">
    <property type="entry name" value="2FE2S_FER_2"/>
    <property type="match status" value="1"/>
</dbReference>
<organism evidence="8 9">
    <name type="scientific">Azoarcus indigens</name>
    <dbReference type="NCBI Taxonomy" id="29545"/>
    <lineage>
        <taxon>Bacteria</taxon>
        <taxon>Pseudomonadati</taxon>
        <taxon>Pseudomonadota</taxon>
        <taxon>Betaproteobacteria</taxon>
        <taxon>Rhodocyclales</taxon>
        <taxon>Zoogloeaceae</taxon>
        <taxon>Azoarcus</taxon>
    </lineage>
</organism>
<dbReference type="OrthoDB" id="9179439at2"/>
<dbReference type="Proteomes" id="UP000295129">
    <property type="component" value="Unassembled WGS sequence"/>
</dbReference>
<evidence type="ECO:0000313" key="9">
    <source>
        <dbReference type="Proteomes" id="UP000295129"/>
    </source>
</evidence>
<dbReference type="InterPro" id="IPR002346">
    <property type="entry name" value="Mopterin_DH_FAD-bd"/>
</dbReference>
<keyword evidence="5" id="KW-0408">Iron</keyword>
<protein>
    <submittedName>
        <fullName evidence="8">Xanthine dehydrogenase small subunit</fullName>
    </submittedName>
</protein>
<dbReference type="Gene3D" id="3.30.390.50">
    <property type="entry name" value="CO dehydrogenase flavoprotein, C-terminal domain"/>
    <property type="match status" value="1"/>
</dbReference>
<dbReference type="InterPro" id="IPR012675">
    <property type="entry name" value="Beta-grasp_dom_sf"/>
</dbReference>
<evidence type="ECO:0000256" key="2">
    <source>
        <dbReference type="ARBA" id="ARBA00022723"/>
    </source>
</evidence>
<dbReference type="RefSeq" id="WP_133588406.1">
    <property type="nucleotide sequence ID" value="NZ_SNVV01000002.1"/>
</dbReference>
<dbReference type="PROSITE" id="PS51387">
    <property type="entry name" value="FAD_PCMH"/>
    <property type="match status" value="1"/>
</dbReference>
<dbReference type="SUPFAM" id="SSF47741">
    <property type="entry name" value="CO dehydrogenase ISP C-domain like"/>
    <property type="match status" value="1"/>
</dbReference>
<keyword evidence="3" id="KW-0274">FAD</keyword>
<name>A0A4R6EDC1_9RHOO</name>
<feature type="domain" description="FAD-binding PCMH-type" evidence="7">
    <location>
        <begin position="201"/>
        <end position="378"/>
    </location>
</feature>
<dbReference type="InterPro" id="IPR016169">
    <property type="entry name" value="FAD-bd_PCMH_sub2"/>
</dbReference>
<dbReference type="InterPro" id="IPR016166">
    <property type="entry name" value="FAD-bd_PCMH"/>
</dbReference>
<evidence type="ECO:0000256" key="1">
    <source>
        <dbReference type="ARBA" id="ARBA00022630"/>
    </source>
</evidence>
<keyword evidence="2" id="KW-0479">Metal-binding</keyword>
<dbReference type="Gene3D" id="1.10.150.120">
    <property type="entry name" value="[2Fe-2S]-binding domain"/>
    <property type="match status" value="1"/>
</dbReference>
<dbReference type="EMBL" id="SNVV01000002">
    <property type="protein sequence ID" value="TDN56177.1"/>
    <property type="molecule type" value="Genomic_DNA"/>
</dbReference>
<dbReference type="GO" id="GO:0004854">
    <property type="term" value="F:xanthine dehydrogenase activity"/>
    <property type="evidence" value="ECO:0007669"/>
    <property type="project" value="InterPro"/>
</dbReference>
<dbReference type="SUPFAM" id="SSF56176">
    <property type="entry name" value="FAD-binding/transporter-associated domain-like"/>
    <property type="match status" value="1"/>
</dbReference>
<dbReference type="PIRSF" id="PIRSF036557">
    <property type="entry name" value="XdhA_RC"/>
    <property type="match status" value="1"/>
</dbReference>
<dbReference type="PROSITE" id="PS00197">
    <property type="entry name" value="2FE2S_FER_1"/>
    <property type="match status" value="1"/>
</dbReference>
<dbReference type="Pfam" id="PF03450">
    <property type="entry name" value="CO_deh_flav_C"/>
    <property type="match status" value="1"/>
</dbReference>
<dbReference type="InterPro" id="IPR016167">
    <property type="entry name" value="FAD-bd_PCMH_sub1"/>
</dbReference>
<dbReference type="Pfam" id="PF00941">
    <property type="entry name" value="FAD_binding_5"/>
    <property type="match status" value="1"/>
</dbReference>
<dbReference type="InterPro" id="IPR036884">
    <property type="entry name" value="2Fe-2S-bd_dom_sf"/>
</dbReference>
<dbReference type="SUPFAM" id="SSF55447">
    <property type="entry name" value="CO dehydrogenase flavoprotein C-terminal domain-like"/>
    <property type="match status" value="1"/>
</dbReference>
<dbReference type="InterPro" id="IPR036683">
    <property type="entry name" value="CO_DH_flav_C_dom_sf"/>
</dbReference>
<dbReference type="PANTHER" id="PTHR45444:SF3">
    <property type="entry name" value="XANTHINE DEHYDROGENASE"/>
    <property type="match status" value="1"/>
</dbReference>
<comment type="caution">
    <text evidence="8">The sequence shown here is derived from an EMBL/GenBank/DDBJ whole genome shotgun (WGS) entry which is preliminary data.</text>
</comment>
<keyword evidence="4" id="KW-0560">Oxidoreductase</keyword>
<dbReference type="AlphaFoldDB" id="A0A4R6EDC1"/>